<keyword evidence="1" id="KW-0472">Membrane</keyword>
<dbReference type="AlphaFoldDB" id="A0AAV4QSY4"/>
<sequence>MGHHQIKWQKSQHDFTRDNQQSARLATFEREEELPQLRIPVDLSPKMYVVNFFIFIFNFIISSAGGLLSNVPPPYFFEVLLQLSTFFTSVSSAKIIFHNVVDGGPVQYKGMKQSL</sequence>
<feature type="transmembrane region" description="Helical" evidence="1">
    <location>
        <begin position="75"/>
        <end position="97"/>
    </location>
</feature>
<reference evidence="2 3" key="1">
    <citation type="submission" date="2021-06" db="EMBL/GenBank/DDBJ databases">
        <title>Caerostris extrusa draft genome.</title>
        <authorList>
            <person name="Kono N."/>
            <person name="Arakawa K."/>
        </authorList>
    </citation>
    <scope>NUCLEOTIDE SEQUENCE [LARGE SCALE GENOMIC DNA]</scope>
</reference>
<gene>
    <name evidence="2" type="ORF">CEXT_639451</name>
</gene>
<dbReference type="EMBL" id="BPLR01006560">
    <property type="protein sequence ID" value="GIY10758.1"/>
    <property type="molecule type" value="Genomic_DNA"/>
</dbReference>
<keyword evidence="1" id="KW-0812">Transmembrane</keyword>
<keyword evidence="1" id="KW-1133">Transmembrane helix</keyword>
<feature type="transmembrane region" description="Helical" evidence="1">
    <location>
        <begin position="48"/>
        <end position="69"/>
    </location>
</feature>
<name>A0AAV4QSY4_CAEEX</name>
<organism evidence="2 3">
    <name type="scientific">Caerostris extrusa</name>
    <name type="common">Bark spider</name>
    <name type="synonym">Caerostris bankana</name>
    <dbReference type="NCBI Taxonomy" id="172846"/>
    <lineage>
        <taxon>Eukaryota</taxon>
        <taxon>Metazoa</taxon>
        <taxon>Ecdysozoa</taxon>
        <taxon>Arthropoda</taxon>
        <taxon>Chelicerata</taxon>
        <taxon>Arachnida</taxon>
        <taxon>Araneae</taxon>
        <taxon>Araneomorphae</taxon>
        <taxon>Entelegynae</taxon>
        <taxon>Araneoidea</taxon>
        <taxon>Araneidae</taxon>
        <taxon>Caerostris</taxon>
    </lineage>
</organism>
<keyword evidence="3" id="KW-1185">Reference proteome</keyword>
<dbReference type="Proteomes" id="UP001054945">
    <property type="component" value="Unassembled WGS sequence"/>
</dbReference>
<evidence type="ECO:0000313" key="2">
    <source>
        <dbReference type="EMBL" id="GIY10758.1"/>
    </source>
</evidence>
<proteinExistence type="predicted"/>
<evidence type="ECO:0000256" key="1">
    <source>
        <dbReference type="SAM" id="Phobius"/>
    </source>
</evidence>
<evidence type="ECO:0000313" key="3">
    <source>
        <dbReference type="Proteomes" id="UP001054945"/>
    </source>
</evidence>
<accession>A0AAV4QSY4</accession>
<protein>
    <submittedName>
        <fullName evidence="2">Uncharacterized protein</fullName>
    </submittedName>
</protein>
<comment type="caution">
    <text evidence="2">The sequence shown here is derived from an EMBL/GenBank/DDBJ whole genome shotgun (WGS) entry which is preliminary data.</text>
</comment>